<feature type="domain" description="BTB" evidence="2">
    <location>
        <begin position="57"/>
        <end position="132"/>
    </location>
</feature>
<dbReference type="Pfam" id="PF00651">
    <property type="entry name" value="BTB"/>
    <property type="match status" value="1"/>
</dbReference>
<dbReference type="InterPro" id="IPR000210">
    <property type="entry name" value="BTB/POZ_dom"/>
</dbReference>
<evidence type="ECO:0000259" key="2">
    <source>
        <dbReference type="PROSITE" id="PS50097"/>
    </source>
</evidence>
<evidence type="ECO:0000313" key="3">
    <source>
        <dbReference type="EMBL" id="KAF2787702.1"/>
    </source>
</evidence>
<sequence length="306" mass="33859">MGASQSALSEPTSAESAETKPILPYGLSKDSKHIYLDSSCRSLYGGIISLVENNKYADLVIICGDDRYPVHRAIVCPRSHFFADRCAAAEGESDDASPAKPTKIWIDPSECESHILAAVLTFLYTLDYNASGPQTLTFGLPEAKEDAEQDIASPPRSLAKLGIEEERSVLSDDGVVSMTTSVADTPDRSSTESVCSARQSDPSDLPNELFFHFQTYMAAQRFGIDGLCHIASEKLKKRLRSGPWKLEMIPCIREVYRHGNNSKVVDMKEEIVKSARSRFRDLKSSEGWDNLIMESPEFGAELLRRL</sequence>
<reference evidence="3" key="1">
    <citation type="journal article" date="2020" name="Stud. Mycol.">
        <title>101 Dothideomycetes genomes: a test case for predicting lifestyles and emergence of pathogens.</title>
        <authorList>
            <person name="Haridas S."/>
            <person name="Albert R."/>
            <person name="Binder M."/>
            <person name="Bloem J."/>
            <person name="Labutti K."/>
            <person name="Salamov A."/>
            <person name="Andreopoulos B."/>
            <person name="Baker S."/>
            <person name="Barry K."/>
            <person name="Bills G."/>
            <person name="Bluhm B."/>
            <person name="Cannon C."/>
            <person name="Castanera R."/>
            <person name="Culley D."/>
            <person name="Daum C."/>
            <person name="Ezra D."/>
            <person name="Gonzalez J."/>
            <person name="Henrissat B."/>
            <person name="Kuo A."/>
            <person name="Liang C."/>
            <person name="Lipzen A."/>
            <person name="Lutzoni F."/>
            <person name="Magnuson J."/>
            <person name="Mondo S."/>
            <person name="Nolan M."/>
            <person name="Ohm R."/>
            <person name="Pangilinan J."/>
            <person name="Park H.-J."/>
            <person name="Ramirez L."/>
            <person name="Alfaro M."/>
            <person name="Sun H."/>
            <person name="Tritt A."/>
            <person name="Yoshinaga Y."/>
            <person name="Zwiers L.-H."/>
            <person name="Turgeon B."/>
            <person name="Goodwin S."/>
            <person name="Spatafora J."/>
            <person name="Crous P."/>
            <person name="Grigoriev I."/>
        </authorList>
    </citation>
    <scope>NUCLEOTIDE SEQUENCE</scope>
    <source>
        <strain evidence="3">CBS 109.77</strain>
    </source>
</reference>
<dbReference type="SUPFAM" id="SSF54695">
    <property type="entry name" value="POZ domain"/>
    <property type="match status" value="1"/>
</dbReference>
<evidence type="ECO:0000256" key="1">
    <source>
        <dbReference type="SAM" id="MobiDB-lite"/>
    </source>
</evidence>
<gene>
    <name evidence="3" type="ORF">K505DRAFT_342730</name>
</gene>
<dbReference type="OrthoDB" id="194139at2759"/>
<dbReference type="AlphaFoldDB" id="A0A6A6WUB6"/>
<dbReference type="PROSITE" id="PS50097">
    <property type="entry name" value="BTB"/>
    <property type="match status" value="1"/>
</dbReference>
<name>A0A6A6WUB6_9PLEO</name>
<dbReference type="Proteomes" id="UP000799757">
    <property type="component" value="Unassembled WGS sequence"/>
</dbReference>
<dbReference type="PANTHER" id="PTHR47843">
    <property type="entry name" value="BTB DOMAIN-CONTAINING PROTEIN-RELATED"/>
    <property type="match status" value="1"/>
</dbReference>
<dbReference type="CDD" id="cd18186">
    <property type="entry name" value="BTB_POZ_ZBTB_KLHL-like"/>
    <property type="match status" value="1"/>
</dbReference>
<protein>
    <recommendedName>
        <fullName evidence="2">BTB domain-containing protein</fullName>
    </recommendedName>
</protein>
<dbReference type="InterPro" id="IPR011333">
    <property type="entry name" value="SKP1/BTB/POZ_sf"/>
</dbReference>
<organism evidence="3 4">
    <name type="scientific">Melanomma pulvis-pyrius CBS 109.77</name>
    <dbReference type="NCBI Taxonomy" id="1314802"/>
    <lineage>
        <taxon>Eukaryota</taxon>
        <taxon>Fungi</taxon>
        <taxon>Dikarya</taxon>
        <taxon>Ascomycota</taxon>
        <taxon>Pezizomycotina</taxon>
        <taxon>Dothideomycetes</taxon>
        <taxon>Pleosporomycetidae</taxon>
        <taxon>Pleosporales</taxon>
        <taxon>Melanommataceae</taxon>
        <taxon>Melanomma</taxon>
    </lineage>
</organism>
<evidence type="ECO:0000313" key="4">
    <source>
        <dbReference type="Proteomes" id="UP000799757"/>
    </source>
</evidence>
<dbReference type="EMBL" id="MU002289">
    <property type="protein sequence ID" value="KAF2787702.1"/>
    <property type="molecule type" value="Genomic_DNA"/>
</dbReference>
<accession>A0A6A6WUB6</accession>
<keyword evidence="4" id="KW-1185">Reference proteome</keyword>
<dbReference type="Gene3D" id="3.30.710.10">
    <property type="entry name" value="Potassium Channel Kv1.1, Chain A"/>
    <property type="match status" value="1"/>
</dbReference>
<dbReference type="PANTHER" id="PTHR47843:SF5">
    <property type="entry name" value="BTB_POZ DOMAIN PROTEIN"/>
    <property type="match status" value="1"/>
</dbReference>
<feature type="compositionally biased region" description="Polar residues" evidence="1">
    <location>
        <begin position="191"/>
        <end position="200"/>
    </location>
</feature>
<proteinExistence type="predicted"/>
<feature type="region of interest" description="Disordered" evidence="1">
    <location>
        <begin position="180"/>
        <end position="200"/>
    </location>
</feature>